<dbReference type="Pfam" id="PF07681">
    <property type="entry name" value="DoxX"/>
    <property type="match status" value="1"/>
</dbReference>
<dbReference type="Proteomes" id="UP000253782">
    <property type="component" value="Unassembled WGS sequence"/>
</dbReference>
<name>A0A369UKF6_9GAMM</name>
<evidence type="ECO:0000256" key="2">
    <source>
        <dbReference type="ARBA" id="ARBA00006679"/>
    </source>
</evidence>
<feature type="transmembrane region" description="Helical" evidence="7">
    <location>
        <begin position="124"/>
        <end position="143"/>
    </location>
</feature>
<evidence type="ECO:0000313" key="9">
    <source>
        <dbReference type="Proteomes" id="UP000253782"/>
    </source>
</evidence>
<evidence type="ECO:0000256" key="6">
    <source>
        <dbReference type="ARBA" id="ARBA00023136"/>
    </source>
</evidence>
<proteinExistence type="inferred from homology"/>
<dbReference type="AlphaFoldDB" id="A0A369UKF6"/>
<keyword evidence="4 7" id="KW-0812">Transmembrane</keyword>
<comment type="caution">
    <text evidence="8">The sequence shown here is derived from an EMBL/GenBank/DDBJ whole genome shotgun (WGS) entry which is preliminary data.</text>
</comment>
<dbReference type="RefSeq" id="WP_114846291.1">
    <property type="nucleotide sequence ID" value="NZ_JBHSPE010000008.1"/>
</dbReference>
<feature type="transmembrane region" description="Helical" evidence="7">
    <location>
        <begin position="91"/>
        <end position="112"/>
    </location>
</feature>
<dbReference type="EMBL" id="QQAH01000013">
    <property type="protein sequence ID" value="RDD80987.1"/>
    <property type="molecule type" value="Genomic_DNA"/>
</dbReference>
<evidence type="ECO:0000256" key="1">
    <source>
        <dbReference type="ARBA" id="ARBA00004651"/>
    </source>
</evidence>
<feature type="transmembrane region" description="Helical" evidence="7">
    <location>
        <begin position="31"/>
        <end position="50"/>
    </location>
</feature>
<dbReference type="OrthoDB" id="9792760at2"/>
<keyword evidence="5 7" id="KW-1133">Transmembrane helix</keyword>
<comment type="similarity">
    <text evidence="2">Belongs to the DoxX family.</text>
</comment>
<comment type="subcellular location">
    <subcellularLocation>
        <location evidence="1">Cell membrane</location>
        <topology evidence="1">Multi-pass membrane protein</topology>
    </subcellularLocation>
</comment>
<evidence type="ECO:0000256" key="5">
    <source>
        <dbReference type="ARBA" id="ARBA00022989"/>
    </source>
</evidence>
<protein>
    <submittedName>
        <fullName evidence="8">DoxX family protein</fullName>
    </submittedName>
</protein>
<organism evidence="8 9">
    <name type="scientific">Dyella tabacisoli</name>
    <dbReference type="NCBI Taxonomy" id="2282381"/>
    <lineage>
        <taxon>Bacteria</taxon>
        <taxon>Pseudomonadati</taxon>
        <taxon>Pseudomonadota</taxon>
        <taxon>Gammaproteobacteria</taxon>
        <taxon>Lysobacterales</taxon>
        <taxon>Rhodanobacteraceae</taxon>
        <taxon>Dyella</taxon>
    </lineage>
</organism>
<evidence type="ECO:0000256" key="3">
    <source>
        <dbReference type="ARBA" id="ARBA00022475"/>
    </source>
</evidence>
<accession>A0A369UKF6</accession>
<gene>
    <name evidence="8" type="ORF">DVJ77_14915</name>
</gene>
<keyword evidence="9" id="KW-1185">Reference proteome</keyword>
<evidence type="ECO:0000256" key="7">
    <source>
        <dbReference type="SAM" id="Phobius"/>
    </source>
</evidence>
<reference evidence="8 9" key="1">
    <citation type="submission" date="2018-07" db="EMBL/GenBank/DDBJ databases">
        <title>Dyella tabacisoli L4-6T, whole genome shotgun sequence.</title>
        <authorList>
            <person name="Zhou X.-K."/>
            <person name="Li W.-J."/>
            <person name="Duan Y.-Q."/>
        </authorList>
    </citation>
    <scope>NUCLEOTIDE SEQUENCE [LARGE SCALE GENOMIC DNA]</scope>
    <source>
        <strain evidence="8 9">L4-6</strain>
    </source>
</reference>
<keyword evidence="3" id="KW-1003">Cell membrane</keyword>
<evidence type="ECO:0000256" key="4">
    <source>
        <dbReference type="ARBA" id="ARBA00022692"/>
    </source>
</evidence>
<dbReference type="PANTHER" id="PTHR33452">
    <property type="entry name" value="OXIDOREDUCTASE CATD-RELATED"/>
    <property type="match status" value="1"/>
</dbReference>
<dbReference type="GO" id="GO:0005886">
    <property type="term" value="C:plasma membrane"/>
    <property type="evidence" value="ECO:0007669"/>
    <property type="project" value="UniProtKB-SubCell"/>
</dbReference>
<keyword evidence="6 7" id="KW-0472">Membrane</keyword>
<dbReference type="InterPro" id="IPR032808">
    <property type="entry name" value="DoxX"/>
</dbReference>
<feature type="transmembrane region" description="Helical" evidence="7">
    <location>
        <begin position="62"/>
        <end position="85"/>
    </location>
</feature>
<dbReference type="PANTHER" id="PTHR33452:SF1">
    <property type="entry name" value="INNER MEMBRANE PROTEIN YPHA-RELATED"/>
    <property type="match status" value="1"/>
</dbReference>
<evidence type="ECO:0000313" key="8">
    <source>
        <dbReference type="EMBL" id="RDD80987.1"/>
    </source>
</evidence>
<sequence length="148" mass="15535">MSTKIETATYTSSIHNAPAASSFTLKSTTELLGRVLIVGLFLLSGVGKITAYTATAGYMASVGVPGGILPLVIATEVLGSLAIILGWKTRVVSFLMAGFTLLTGILFHNNFADQIQMIMFMKNVSIAGAFLLLTVNGAGPISLDHKSR</sequence>
<dbReference type="InterPro" id="IPR051907">
    <property type="entry name" value="DoxX-like_oxidoreductase"/>
</dbReference>